<reference evidence="2 3" key="1">
    <citation type="submission" date="2019-04" db="EMBL/GenBank/DDBJ databases">
        <title>Annotation for the trematode Fasciola gigantica.</title>
        <authorList>
            <person name="Choi Y.-J."/>
        </authorList>
    </citation>
    <scope>NUCLEOTIDE SEQUENCE [LARGE SCALE GENOMIC DNA]</scope>
    <source>
        <strain evidence="2">Uganda_cow_1</strain>
    </source>
</reference>
<dbReference type="Proteomes" id="UP000316759">
    <property type="component" value="Unassembled WGS sequence"/>
</dbReference>
<name>A0A504YU42_FASGI</name>
<gene>
    <name evidence="2" type="ORF">FGIG_04146</name>
</gene>
<accession>A0A504YU42</accession>
<proteinExistence type="predicted"/>
<protein>
    <recommendedName>
        <fullName evidence="1">Ral GTPase-activating protein subunit alpha/beta N-terminal domain-containing protein</fullName>
    </recommendedName>
</protein>
<dbReference type="EMBL" id="SUNJ01003819">
    <property type="protein sequence ID" value="TPP64954.1"/>
    <property type="molecule type" value="Genomic_DNA"/>
</dbReference>
<dbReference type="PANTHER" id="PTHR21344:SF1">
    <property type="entry name" value="RAL GTPASE-ACTIVATING PROTEIN SUBUNIT BETA"/>
    <property type="match status" value="1"/>
</dbReference>
<keyword evidence="3" id="KW-1185">Reference proteome</keyword>
<organism evidence="2 3">
    <name type="scientific">Fasciola gigantica</name>
    <name type="common">Giant liver fluke</name>
    <dbReference type="NCBI Taxonomy" id="46835"/>
    <lineage>
        <taxon>Eukaryota</taxon>
        <taxon>Metazoa</taxon>
        <taxon>Spiralia</taxon>
        <taxon>Lophotrochozoa</taxon>
        <taxon>Platyhelminthes</taxon>
        <taxon>Trematoda</taxon>
        <taxon>Digenea</taxon>
        <taxon>Plagiorchiida</taxon>
        <taxon>Echinostomata</taxon>
        <taxon>Echinostomatoidea</taxon>
        <taxon>Fasciolidae</taxon>
        <taxon>Fasciola</taxon>
    </lineage>
</organism>
<dbReference type="InterPro" id="IPR046859">
    <property type="entry name" value="RGPA/RALGAPB_N"/>
</dbReference>
<comment type="caution">
    <text evidence="2">The sequence shown here is derived from an EMBL/GenBank/DDBJ whole genome shotgun (WGS) entry which is preliminary data.</text>
</comment>
<dbReference type="PANTHER" id="PTHR21344">
    <property type="entry name" value="RAL GTPASE-ACTIVATING PROTEIN SUBUNIT BETA"/>
    <property type="match status" value="1"/>
</dbReference>
<dbReference type="Pfam" id="PF20412">
    <property type="entry name" value="RALGAPB_N"/>
    <property type="match status" value="1"/>
</dbReference>
<feature type="domain" description="Ral GTPase-activating protein subunit alpha/beta N-terminal" evidence="1">
    <location>
        <begin position="358"/>
        <end position="428"/>
    </location>
</feature>
<dbReference type="AlphaFoldDB" id="A0A504YU42"/>
<dbReference type="InterPro" id="IPR039930">
    <property type="entry name" value="RALGAPB"/>
</dbReference>
<dbReference type="OrthoDB" id="6287652at2759"/>
<evidence type="ECO:0000313" key="3">
    <source>
        <dbReference type="Proteomes" id="UP000316759"/>
    </source>
</evidence>
<evidence type="ECO:0000259" key="1">
    <source>
        <dbReference type="Pfam" id="PF20412"/>
    </source>
</evidence>
<evidence type="ECO:0000313" key="2">
    <source>
        <dbReference type="EMBL" id="TPP64954.1"/>
    </source>
</evidence>
<sequence>MYREWSADFEQIQKLIKDADSVIREFGPERSLTLTRTIVQSIKCDCSCAPSNTDPVTGSESISNTDLFNPPASLSVTKDIRDALIQVGRRLSANMFGPPIHLETNGEVQWALHVIFMAITYGLTLPFEHWDVIKHSLHIYCFWLRSLAPCRTGSVSLSSACPQVFRREPHRHFTSILFALTYAFLPRSPDPLSDRIKWLINSIGQTVCKRSSIDEAVESTSDLQNVSADRPTLQTQLSRQLELTRMVTHCIESLLSQSNEWAPAVWDSVLQFCLVICHYVLAFPLPIPGQRILPSTGIPNVNAGGSTGVVTGAALATAVGTAGPMGSSSVAVSSTAGGGNTVGATVSDSGYSGEEVNRTVADLAENIAESVFGLLMNTWLKACTHCFPRPQMWVALKECVKVWRHQTAVLSIWSSCVIALTSQLLLSLHKTVSNKPTDLNSSIFSVITTRCDQFPSGLSFQVGRAEALSTLCRIVIYARRHNLAREYLIRFYLCLYYGLETETGSTLVVEISLHIVYFERIQSFHHALTRRYH</sequence>
<dbReference type="STRING" id="46835.A0A504YU42"/>
<dbReference type="GO" id="GO:0005096">
    <property type="term" value="F:GTPase activator activity"/>
    <property type="evidence" value="ECO:0007669"/>
    <property type="project" value="InterPro"/>
</dbReference>